<dbReference type="SUPFAM" id="SSF55874">
    <property type="entry name" value="ATPase domain of HSP90 chaperone/DNA topoisomerase II/histidine kinase"/>
    <property type="match status" value="1"/>
</dbReference>
<dbReference type="InterPro" id="IPR038973">
    <property type="entry name" value="MutL/Mlh/Pms-like"/>
</dbReference>
<dbReference type="GO" id="GO:0030983">
    <property type="term" value="F:mismatched DNA binding"/>
    <property type="evidence" value="ECO:0007669"/>
    <property type="project" value="InterPro"/>
</dbReference>
<dbReference type="Proteomes" id="UP001304970">
    <property type="component" value="Chromosome"/>
</dbReference>
<dbReference type="GO" id="GO:0005524">
    <property type="term" value="F:ATP binding"/>
    <property type="evidence" value="ECO:0007669"/>
    <property type="project" value="InterPro"/>
</dbReference>
<evidence type="ECO:0000256" key="3">
    <source>
        <dbReference type="ARBA" id="ARBA00023204"/>
    </source>
</evidence>
<dbReference type="InterPro" id="IPR014762">
    <property type="entry name" value="DNA_mismatch_repair_CS"/>
</dbReference>
<gene>
    <name evidence="4 8" type="primary">mutL</name>
    <name evidence="8" type="ORF">MsAm2_00210</name>
</gene>
<comment type="function">
    <text evidence="4">This protein is involved in the repair of mismatches in DNA. It is required for dam-dependent methyl-directed DNA mismatch repair. May act as a 'molecular matchmaker', a protein that promotes the formation of a stable complex between two or more DNA-binding proteins in an ATP-dependent manner without itself being part of a final effector complex.</text>
</comment>
<dbReference type="Pfam" id="PF13589">
    <property type="entry name" value="HATPase_c_3"/>
    <property type="match status" value="1"/>
</dbReference>
<dbReference type="RefSeq" id="WP_338097799.1">
    <property type="nucleotide sequence ID" value="NZ_CP131061.1"/>
</dbReference>
<dbReference type="InterPro" id="IPR014721">
    <property type="entry name" value="Ribsml_uS5_D2-typ_fold_subgr"/>
</dbReference>
<keyword evidence="9" id="KW-1185">Reference proteome</keyword>
<dbReference type="EMBL" id="CP131061">
    <property type="protein sequence ID" value="WNY26261.1"/>
    <property type="molecule type" value="Genomic_DNA"/>
</dbReference>
<dbReference type="Gene3D" id="3.30.1370.100">
    <property type="entry name" value="MutL, C-terminal domain, regulatory subdomain"/>
    <property type="match status" value="1"/>
</dbReference>
<keyword evidence="3 4" id="KW-0234">DNA repair</keyword>
<keyword evidence="2 4" id="KW-0227">DNA damage</keyword>
<dbReference type="FunFam" id="3.30.565.10:FF:000003">
    <property type="entry name" value="DNA mismatch repair endonuclease MutL"/>
    <property type="match status" value="1"/>
</dbReference>
<dbReference type="GO" id="GO:0006298">
    <property type="term" value="P:mismatch repair"/>
    <property type="evidence" value="ECO:0007669"/>
    <property type="project" value="UniProtKB-UniRule"/>
</dbReference>
<feature type="domain" description="MutL C-terminal dimerisation" evidence="6">
    <location>
        <begin position="554"/>
        <end position="694"/>
    </location>
</feature>
<evidence type="ECO:0000256" key="5">
    <source>
        <dbReference type="SAM" id="MobiDB-lite"/>
    </source>
</evidence>
<dbReference type="HAMAP" id="MF_00149">
    <property type="entry name" value="DNA_mis_repair"/>
    <property type="match status" value="1"/>
</dbReference>
<proteinExistence type="inferred from homology"/>
<dbReference type="SUPFAM" id="SSF118116">
    <property type="entry name" value="DNA mismatch repair protein MutL"/>
    <property type="match status" value="1"/>
</dbReference>
<evidence type="ECO:0000313" key="9">
    <source>
        <dbReference type="Proteomes" id="UP001304970"/>
    </source>
</evidence>
<dbReference type="GeneID" id="89227418"/>
<dbReference type="InterPro" id="IPR020667">
    <property type="entry name" value="DNA_mismatch_repair_MutL"/>
</dbReference>
<dbReference type="InterPro" id="IPR020568">
    <property type="entry name" value="Ribosomal_Su5_D2-typ_SF"/>
</dbReference>
<evidence type="ECO:0000259" key="6">
    <source>
        <dbReference type="SMART" id="SM00853"/>
    </source>
</evidence>
<reference evidence="8 9" key="1">
    <citation type="submission" date="2023-07" db="EMBL/GenBank/DDBJ databases">
        <title>Closed genome sequence of Methanosarcinaceae archaeon Am2.</title>
        <authorList>
            <person name="Poehlein A."/>
            <person name="Protasov E."/>
            <person name="Platt K."/>
            <person name="Reeh H."/>
            <person name="Daniel R."/>
            <person name="Brune A."/>
        </authorList>
    </citation>
    <scope>NUCLEOTIDE SEQUENCE [LARGE SCALE GENOMIC DNA]</scope>
    <source>
        <strain evidence="8 9">Am2</strain>
    </source>
</reference>
<dbReference type="NCBIfam" id="TIGR00585">
    <property type="entry name" value="mutl"/>
    <property type="match status" value="1"/>
</dbReference>
<organism evidence="8 9">
    <name type="scientific">Methanolapillus ohkumae</name>
    <dbReference type="NCBI Taxonomy" id="3028298"/>
    <lineage>
        <taxon>Archaea</taxon>
        <taxon>Methanobacteriati</taxon>
        <taxon>Methanobacteriota</taxon>
        <taxon>Stenosarchaea group</taxon>
        <taxon>Methanomicrobia</taxon>
        <taxon>Methanosarcinales</taxon>
        <taxon>Methanosarcinaceae</taxon>
        <taxon>Methanolapillus</taxon>
    </lineage>
</organism>
<evidence type="ECO:0000259" key="7">
    <source>
        <dbReference type="SMART" id="SM01340"/>
    </source>
</evidence>
<dbReference type="GO" id="GO:0140664">
    <property type="term" value="F:ATP-dependent DNA damage sensor activity"/>
    <property type="evidence" value="ECO:0007669"/>
    <property type="project" value="InterPro"/>
</dbReference>
<feature type="domain" description="DNA mismatch repair protein S5" evidence="7">
    <location>
        <begin position="220"/>
        <end position="363"/>
    </location>
</feature>
<dbReference type="PANTHER" id="PTHR10073">
    <property type="entry name" value="DNA MISMATCH REPAIR PROTEIN MLH, PMS, MUTL"/>
    <property type="match status" value="1"/>
</dbReference>
<dbReference type="CDD" id="cd00782">
    <property type="entry name" value="MutL_Trans"/>
    <property type="match status" value="1"/>
</dbReference>
<dbReference type="SUPFAM" id="SSF54211">
    <property type="entry name" value="Ribosomal protein S5 domain 2-like"/>
    <property type="match status" value="1"/>
</dbReference>
<dbReference type="Gene3D" id="3.30.230.10">
    <property type="match status" value="1"/>
</dbReference>
<dbReference type="InterPro" id="IPR037198">
    <property type="entry name" value="MutL_C_sf"/>
</dbReference>
<dbReference type="SMART" id="SM00853">
    <property type="entry name" value="MutL_C"/>
    <property type="match status" value="1"/>
</dbReference>
<dbReference type="InterPro" id="IPR002099">
    <property type="entry name" value="MutL/Mlh/PMS"/>
</dbReference>
<comment type="similarity">
    <text evidence="1 4">Belongs to the DNA mismatch repair MutL/HexB family.</text>
</comment>
<dbReference type="InterPro" id="IPR013507">
    <property type="entry name" value="DNA_mismatch_S5_2-like"/>
</dbReference>
<sequence>MNKTNPSSDSDSDSVIHVLDKDTINKIAAGEVIELPASVVKELVDNSIDAGAKNIYIELKDSGKKMILVRDDGKGMSQKDAVLSYKKHATSKLRNAADLESISTLGFRGEALSSIGAVSKFELITKRKNDAVGTRIYLEEGKKPEVSSIGAPAGTTVCAADLFYNTPARLKYLKSDATELSHVVSIVGDLILANEGISFTLVNNNKTILKSASSDLFNSIVNILGHEVARIMIPLEPASGTPSAASSGILSVTPSSASVSSTASPVVEISGYISKPEYTKSAADNMYFIVNDRPISSKELIKAVRLGYYTKIPNNRYPAVVIRLLVDPKEVDINVHPQKIEVRFQNEKEILKTVLEAVERTLKAFELAPQIKAKDVKKVIEKSFSDYGQKPEISKSKINEKISGRLDEKSIIAKDPSETYVSGPPTGKPYSASAKDMEKPYVAPSKDTEKPYVAPAKDTEKPYVSSAKDTEKPYVSSAKDTEKPYVAPAKDTEKSYVAPAKDTEKPYVASAKDTEKRIKATERLLFAASSKHPDGSKKSKAESSEIDLLENIQIVGQISNLYILAEKDGGLLMIDQHAAHERIFYDLFKSMGSNSVQELISPAVIHLSLKEKILMEEYIPLLEDVGFGISEFGDNSYAISFMPLIFGRMEDVSVVHELISDILSFGKIKDESGTRENIIKRMACRAAIKAGANCTMEQMQSLIQQLKMTENPYSCPHGRPTILIFSKKEIEKMFERT</sequence>
<dbReference type="Pfam" id="PF08676">
    <property type="entry name" value="MutL_C"/>
    <property type="match status" value="1"/>
</dbReference>
<dbReference type="Gene3D" id="3.30.565.10">
    <property type="entry name" value="Histidine kinase-like ATPase, C-terminal domain"/>
    <property type="match status" value="1"/>
</dbReference>
<dbReference type="Pfam" id="PF01119">
    <property type="entry name" value="DNA_mis_repair"/>
    <property type="match status" value="1"/>
</dbReference>
<evidence type="ECO:0000313" key="8">
    <source>
        <dbReference type="EMBL" id="WNY26261.1"/>
    </source>
</evidence>
<protein>
    <recommendedName>
        <fullName evidence="4">DNA mismatch repair protein MutL</fullName>
    </recommendedName>
</protein>
<dbReference type="InterPro" id="IPR042121">
    <property type="entry name" value="MutL_C_regsub"/>
</dbReference>
<dbReference type="SMART" id="SM01340">
    <property type="entry name" value="DNA_mis_repair"/>
    <property type="match status" value="1"/>
</dbReference>
<dbReference type="CDD" id="cd16926">
    <property type="entry name" value="HATPase_MutL-MLH-PMS-like"/>
    <property type="match status" value="1"/>
</dbReference>
<dbReference type="PROSITE" id="PS00058">
    <property type="entry name" value="DNA_MISMATCH_REPAIR_1"/>
    <property type="match status" value="1"/>
</dbReference>
<evidence type="ECO:0000256" key="2">
    <source>
        <dbReference type="ARBA" id="ARBA00022763"/>
    </source>
</evidence>
<dbReference type="AlphaFoldDB" id="A0AA96V5I9"/>
<dbReference type="InterPro" id="IPR042120">
    <property type="entry name" value="MutL_C_dimsub"/>
</dbReference>
<dbReference type="GO" id="GO:0032300">
    <property type="term" value="C:mismatch repair complex"/>
    <property type="evidence" value="ECO:0007669"/>
    <property type="project" value="InterPro"/>
</dbReference>
<dbReference type="Gene3D" id="3.30.1540.20">
    <property type="entry name" value="MutL, C-terminal domain, dimerisation subdomain"/>
    <property type="match status" value="1"/>
</dbReference>
<evidence type="ECO:0000256" key="4">
    <source>
        <dbReference type="HAMAP-Rule" id="MF_00149"/>
    </source>
</evidence>
<accession>A0AA96V5I9</accession>
<dbReference type="GO" id="GO:0016887">
    <property type="term" value="F:ATP hydrolysis activity"/>
    <property type="evidence" value="ECO:0007669"/>
    <property type="project" value="InterPro"/>
</dbReference>
<dbReference type="InterPro" id="IPR036890">
    <property type="entry name" value="HATPase_C_sf"/>
</dbReference>
<name>A0AA96V5I9_9EURY</name>
<feature type="region of interest" description="Disordered" evidence="5">
    <location>
        <begin position="415"/>
        <end position="481"/>
    </location>
</feature>
<evidence type="ECO:0000256" key="1">
    <source>
        <dbReference type="ARBA" id="ARBA00006082"/>
    </source>
</evidence>
<dbReference type="PANTHER" id="PTHR10073:SF12">
    <property type="entry name" value="DNA MISMATCH REPAIR PROTEIN MLH1"/>
    <property type="match status" value="1"/>
</dbReference>
<dbReference type="InterPro" id="IPR014790">
    <property type="entry name" value="MutL_C"/>
</dbReference>